<dbReference type="InterPro" id="IPR043129">
    <property type="entry name" value="ATPase_NBD"/>
</dbReference>
<keyword evidence="2 3" id="KW-0418">Kinase</keyword>
<evidence type="ECO:0000313" key="5">
    <source>
        <dbReference type="EMBL" id="NLR75549.1"/>
    </source>
</evidence>
<comment type="catalytic activity">
    <reaction evidence="3">
        <text>D-glucose + ATP = D-glucose 6-phosphate + ADP + H(+)</text>
        <dbReference type="Rhea" id="RHEA:17825"/>
        <dbReference type="ChEBI" id="CHEBI:4167"/>
        <dbReference type="ChEBI" id="CHEBI:15378"/>
        <dbReference type="ChEBI" id="CHEBI:30616"/>
        <dbReference type="ChEBI" id="CHEBI:61548"/>
        <dbReference type="ChEBI" id="CHEBI:456216"/>
        <dbReference type="EC" id="2.7.1.2"/>
    </reaction>
</comment>
<dbReference type="RefSeq" id="WP_168877207.1">
    <property type="nucleotide sequence ID" value="NZ_JABAIM010000002.1"/>
</dbReference>
<dbReference type="Pfam" id="PF02685">
    <property type="entry name" value="Glucokinase"/>
    <property type="match status" value="1"/>
</dbReference>
<comment type="caution">
    <text evidence="5">The sequence shown here is derived from an EMBL/GenBank/DDBJ whole genome shotgun (WGS) entry which is preliminary data.</text>
</comment>
<keyword evidence="1 3" id="KW-0808">Transferase</keyword>
<dbReference type="CDD" id="cd24008">
    <property type="entry name" value="ASKHA_NBD_GLK"/>
    <property type="match status" value="1"/>
</dbReference>
<dbReference type="EMBL" id="JABAIM010000002">
    <property type="protein sequence ID" value="NLR75549.1"/>
    <property type="molecule type" value="Genomic_DNA"/>
</dbReference>
<dbReference type="PANTHER" id="PTHR47690:SF1">
    <property type="entry name" value="GLUCOKINASE"/>
    <property type="match status" value="1"/>
</dbReference>
<gene>
    <name evidence="3" type="primary">glk</name>
    <name evidence="5" type="ORF">HF682_10295</name>
</gene>
<dbReference type="GO" id="GO:0006096">
    <property type="term" value="P:glycolytic process"/>
    <property type="evidence" value="ECO:0007669"/>
    <property type="project" value="UniProtKB-UniRule"/>
</dbReference>
<keyword evidence="3" id="KW-0547">Nucleotide-binding</keyword>
<dbReference type="Proteomes" id="UP000587991">
    <property type="component" value="Unassembled WGS sequence"/>
</dbReference>
<dbReference type="PANTHER" id="PTHR47690">
    <property type="entry name" value="GLUCOKINASE"/>
    <property type="match status" value="1"/>
</dbReference>
<dbReference type="NCBIfam" id="NF001416">
    <property type="entry name" value="PRK00292.1-3"/>
    <property type="match status" value="1"/>
</dbReference>
<dbReference type="GO" id="GO:0004340">
    <property type="term" value="F:glucokinase activity"/>
    <property type="evidence" value="ECO:0007669"/>
    <property type="project" value="UniProtKB-UniRule"/>
</dbReference>
<keyword evidence="3" id="KW-0067">ATP-binding</keyword>
<proteinExistence type="inferred from homology"/>
<dbReference type="Gene3D" id="3.40.367.20">
    <property type="match status" value="1"/>
</dbReference>
<dbReference type="HAMAP" id="MF_00524">
    <property type="entry name" value="Glucokinase"/>
    <property type="match status" value="1"/>
</dbReference>
<keyword evidence="6" id="KW-1185">Reference proteome</keyword>
<dbReference type="Gene3D" id="3.30.420.40">
    <property type="match status" value="1"/>
</dbReference>
<dbReference type="GO" id="GO:0005829">
    <property type="term" value="C:cytosol"/>
    <property type="evidence" value="ECO:0007669"/>
    <property type="project" value="TreeGrafter"/>
</dbReference>
<evidence type="ECO:0000256" key="4">
    <source>
        <dbReference type="RuleBase" id="RU004046"/>
    </source>
</evidence>
<sequence length="336" mass="35422">MHLEQPWLIADIGGTNARFALYRPASGFASPQVLPTSEHATLQAAAAHYLQQLGLTEPAVRPRYAAFGIANPITGDWVQMTNHSWQFSISELQSALGLGKLLMLNDFSALALALPHLQAAELQQVGGGVPVPHEAMALIGPGTGLGVSGLLPDGHGGWLALAGEGGHVTLAPFDAVERAVVDYVQARHPHVSAERLLCGGGAGQDMGLPLLHEAVCAVQAIPQQARTAAEITRLGVVGEDAACRLTVDLFCAMLGTMAANLVLSLGARGGCFIGGGIVPRLGSYFAQSPFRRRFEEKGRCSAYLQQVPTYVIHAEYPAFTGAAAALAQWLQTHRQT</sequence>
<comment type="subcellular location">
    <subcellularLocation>
        <location evidence="3">Cytoplasm</location>
    </subcellularLocation>
</comment>
<dbReference type="InterPro" id="IPR050201">
    <property type="entry name" value="Bacterial_glucokinase"/>
</dbReference>
<dbReference type="InterPro" id="IPR003836">
    <property type="entry name" value="Glucokinase"/>
</dbReference>
<comment type="similarity">
    <text evidence="3 4">Belongs to the bacterial glucokinase family.</text>
</comment>
<organism evidence="5 6">
    <name type="scientific">Leeia aquatica</name>
    <dbReference type="NCBI Taxonomy" id="2725557"/>
    <lineage>
        <taxon>Bacteria</taxon>
        <taxon>Pseudomonadati</taxon>
        <taxon>Pseudomonadota</taxon>
        <taxon>Betaproteobacteria</taxon>
        <taxon>Neisseriales</taxon>
        <taxon>Leeiaceae</taxon>
        <taxon>Leeia</taxon>
    </lineage>
</organism>
<accession>A0A847SE31</accession>
<dbReference type="SUPFAM" id="SSF53067">
    <property type="entry name" value="Actin-like ATPase domain"/>
    <property type="match status" value="1"/>
</dbReference>
<dbReference type="NCBIfam" id="TIGR00749">
    <property type="entry name" value="glk"/>
    <property type="match status" value="1"/>
</dbReference>
<protein>
    <recommendedName>
        <fullName evidence="3">Glucokinase</fullName>
        <ecNumber evidence="3">2.7.1.2</ecNumber>
    </recommendedName>
    <alternativeName>
        <fullName evidence="3">Glucose kinase</fullName>
    </alternativeName>
</protein>
<evidence type="ECO:0000256" key="1">
    <source>
        <dbReference type="ARBA" id="ARBA00022679"/>
    </source>
</evidence>
<keyword evidence="3" id="KW-0963">Cytoplasm</keyword>
<evidence type="ECO:0000256" key="2">
    <source>
        <dbReference type="ARBA" id="ARBA00022777"/>
    </source>
</evidence>
<dbReference type="GO" id="GO:0005536">
    <property type="term" value="F:D-glucose binding"/>
    <property type="evidence" value="ECO:0007669"/>
    <property type="project" value="InterPro"/>
</dbReference>
<feature type="binding site" evidence="3">
    <location>
        <begin position="10"/>
        <end position="15"/>
    </location>
    <ligand>
        <name>ATP</name>
        <dbReference type="ChEBI" id="CHEBI:30616"/>
    </ligand>
</feature>
<reference evidence="5 6" key="1">
    <citation type="submission" date="2020-04" db="EMBL/GenBank/DDBJ databases">
        <title>Draft genome of Leeia sp. IMCC25680.</title>
        <authorList>
            <person name="Song J."/>
            <person name="Cho J.-C."/>
        </authorList>
    </citation>
    <scope>NUCLEOTIDE SEQUENCE [LARGE SCALE GENOMIC DNA]</scope>
    <source>
        <strain evidence="5 6">IMCC25680</strain>
    </source>
</reference>
<keyword evidence="3" id="KW-0324">Glycolysis</keyword>
<dbReference type="GO" id="GO:0005524">
    <property type="term" value="F:ATP binding"/>
    <property type="evidence" value="ECO:0007669"/>
    <property type="project" value="UniProtKB-UniRule"/>
</dbReference>
<dbReference type="EC" id="2.7.1.2" evidence="3"/>
<evidence type="ECO:0000313" key="6">
    <source>
        <dbReference type="Proteomes" id="UP000587991"/>
    </source>
</evidence>
<evidence type="ECO:0000256" key="3">
    <source>
        <dbReference type="HAMAP-Rule" id="MF_00524"/>
    </source>
</evidence>
<dbReference type="AlphaFoldDB" id="A0A847SE31"/>
<name>A0A847SE31_9NEIS</name>